<organism evidence="2 3">
    <name type="scientific">Ferrimicrobium acidiphilum DSM 19497</name>
    <dbReference type="NCBI Taxonomy" id="1121877"/>
    <lineage>
        <taxon>Bacteria</taxon>
        <taxon>Bacillati</taxon>
        <taxon>Actinomycetota</taxon>
        <taxon>Acidimicrobiia</taxon>
        <taxon>Acidimicrobiales</taxon>
        <taxon>Acidimicrobiaceae</taxon>
        <taxon>Ferrimicrobium</taxon>
    </lineage>
</organism>
<dbReference type="STRING" id="1121877.FEAC_10390"/>
<dbReference type="RefSeq" id="WP_035388900.1">
    <property type="nucleotide sequence ID" value="NZ_JQKF01000007.1"/>
</dbReference>
<keyword evidence="3" id="KW-1185">Reference proteome</keyword>
<feature type="region of interest" description="Disordered" evidence="1">
    <location>
        <begin position="29"/>
        <end position="57"/>
    </location>
</feature>
<sequence>MDDGIRRVLIDADYGADGIWWVLTSDEMSAPTPQGSWSTHPARNNDQRSTPAWPQLSDELRDELKRWNDEMMDTAPSATSELSALRERGRVLANRVQQQLGEGFEVLYPFGTRIYRVDPPGDWAIETWEQELLGYPKR</sequence>
<accession>A0A0D8FVY0</accession>
<gene>
    <name evidence="2" type="ORF">FEAC_10390</name>
</gene>
<evidence type="ECO:0000256" key="1">
    <source>
        <dbReference type="SAM" id="MobiDB-lite"/>
    </source>
</evidence>
<evidence type="ECO:0000313" key="3">
    <source>
        <dbReference type="Proteomes" id="UP000032336"/>
    </source>
</evidence>
<evidence type="ECO:0000313" key="2">
    <source>
        <dbReference type="EMBL" id="KJE77109.1"/>
    </source>
</evidence>
<comment type="caution">
    <text evidence="2">The sequence shown here is derived from an EMBL/GenBank/DDBJ whole genome shotgun (WGS) entry which is preliminary data.</text>
</comment>
<dbReference type="AlphaFoldDB" id="A0A0D8FVY0"/>
<dbReference type="Proteomes" id="UP000032336">
    <property type="component" value="Unassembled WGS sequence"/>
</dbReference>
<protein>
    <submittedName>
        <fullName evidence="2">Uncharacterized protein</fullName>
    </submittedName>
</protein>
<proteinExistence type="predicted"/>
<feature type="compositionally biased region" description="Polar residues" evidence="1">
    <location>
        <begin position="31"/>
        <end position="52"/>
    </location>
</feature>
<dbReference type="EMBL" id="JXUW01000007">
    <property type="protein sequence ID" value="KJE77109.1"/>
    <property type="molecule type" value="Genomic_DNA"/>
</dbReference>
<reference evidence="2 3" key="1">
    <citation type="submission" date="2015-01" db="EMBL/GenBank/DDBJ databases">
        <title>Draft genome of the acidophilic iron oxidizer Ferrimicrobium acidiphilum strain T23.</title>
        <authorList>
            <person name="Poehlein A."/>
            <person name="Eisen S."/>
            <person name="Schloemann M."/>
            <person name="Johnson B.D."/>
            <person name="Daniel R."/>
            <person name="Muehling M."/>
        </authorList>
    </citation>
    <scope>NUCLEOTIDE SEQUENCE [LARGE SCALE GENOMIC DNA]</scope>
    <source>
        <strain evidence="2 3">T23</strain>
    </source>
</reference>
<name>A0A0D8FVY0_9ACTN</name>
<dbReference type="GeneID" id="78372291"/>